<accession>A0A9Q9F7Y5</accession>
<gene>
    <name evidence="1" type="ORF">GPU96_04g06700</name>
</gene>
<name>A0A9Q9F7Y5_ENCHE</name>
<reference evidence="1" key="1">
    <citation type="submission" date="2021-05" db="EMBL/GenBank/DDBJ databases">
        <title>Encephalitozoon hellem ATCC 50604 Complete Genome.</title>
        <authorList>
            <person name="Mascarenhas dos Santos A.C."/>
            <person name="Julian A.T."/>
            <person name="Pombert J.-F."/>
        </authorList>
    </citation>
    <scope>NUCLEOTIDE SEQUENCE</scope>
    <source>
        <strain evidence="1">ATCC 50604</strain>
    </source>
</reference>
<organism evidence="1 2">
    <name type="scientific">Encephalitozoon hellem</name>
    <name type="common">Microsporidian parasite</name>
    <dbReference type="NCBI Taxonomy" id="27973"/>
    <lineage>
        <taxon>Eukaryota</taxon>
        <taxon>Fungi</taxon>
        <taxon>Fungi incertae sedis</taxon>
        <taxon>Microsporidia</taxon>
        <taxon>Unikaryonidae</taxon>
        <taxon>Encephalitozoon</taxon>
    </lineage>
</organism>
<dbReference type="Proteomes" id="UP001059546">
    <property type="component" value="Chromosome IV"/>
</dbReference>
<evidence type="ECO:0000313" key="1">
    <source>
        <dbReference type="EMBL" id="UTX42939.1"/>
    </source>
</evidence>
<sequence>MKPSTYLKKLLKVDVSPDSPYSEIEIGLSNLKKIVRSTSQKEVIRGGVRKMFLLFHSKNWIAKSLALRYLAKISKHVDEADTNILHMFYSTDPRINDLAVKYVDIFSRFFKDNDIIFYHVHRSKSKYRKDAIQALISQSPRYRAYEKDCEAGNDLDLFENIRRNVPEEYFGRLALPKLVELSSMYPCLIKYFKFTRKFLMEEVRKTGRYPPHVLRRLETLLEIETGGETMWDEFLRCLRCMRHGRFERSIKMLERLLNLEISKEYKIIFYIFRRKMAECLGSINEMNKKNPQILISSRFEAEISGVSRNGVYRILLKFFKDGRKCMSIDGKKTEDA</sequence>
<proteinExistence type="predicted"/>
<protein>
    <submittedName>
        <fullName evidence="1">Uncharacterized protein</fullName>
    </submittedName>
</protein>
<dbReference type="EMBL" id="CP075150">
    <property type="protein sequence ID" value="UTX42939.1"/>
    <property type="molecule type" value="Genomic_DNA"/>
</dbReference>
<dbReference type="AlphaFoldDB" id="A0A9Q9F7Y5"/>
<evidence type="ECO:0000313" key="2">
    <source>
        <dbReference type="Proteomes" id="UP001059546"/>
    </source>
</evidence>